<dbReference type="InterPro" id="IPR025110">
    <property type="entry name" value="AMP-bd_C"/>
</dbReference>
<dbReference type="GO" id="GO:0044550">
    <property type="term" value="P:secondary metabolite biosynthetic process"/>
    <property type="evidence" value="ECO:0007669"/>
    <property type="project" value="UniProtKB-ARBA"/>
</dbReference>
<proteinExistence type="inferred from homology"/>
<keyword evidence="7" id="KW-1185">Reference proteome</keyword>
<dbReference type="InterPro" id="IPR020806">
    <property type="entry name" value="PKS_PP-bd"/>
</dbReference>
<dbReference type="GO" id="GO:0031177">
    <property type="term" value="F:phosphopantetheine binding"/>
    <property type="evidence" value="ECO:0007669"/>
    <property type="project" value="InterPro"/>
</dbReference>
<name>A0A7T7CGV3_9BACI</name>
<dbReference type="PANTHER" id="PTHR45527">
    <property type="entry name" value="NONRIBOSOMAL PEPTIDE SYNTHETASE"/>
    <property type="match status" value="1"/>
</dbReference>
<dbReference type="Gene3D" id="3.40.50.12780">
    <property type="entry name" value="N-terminal domain of ligase-like"/>
    <property type="match status" value="1"/>
</dbReference>
<dbReference type="Gene3D" id="3.30.559.30">
    <property type="entry name" value="Nonribosomal peptide synthetase, condensation domain"/>
    <property type="match status" value="2"/>
</dbReference>
<sequence>MSTELALKMPLTDAQSGIWFAQQLDPYNPSYNTAEYVEIKGTIDTASFARAVSQVIQKTETLHSRFGGEIEKPWQVLDPVVSYSLPLMDVSEQPDPYLACEERMNAELSRPVDLYSDRVFAMILFKLANDHYIWFIKIHHIAIDGFGFYLFTQRAAEHYTYDQTGASIPVATKARFDELIKENQEYKASKTFERDRQFWLDRFADDPDIVSFSNRTEMVSSSALKTSGQLSAHDVETLNKTFQSWHQGIFAAISIYLHRLTGAKDVVLGMPIMGRLGSVALTIPSTVMNIVPLRLTLSPNMTIQDLNRQISQEMKQVKKHGNYRHEHMRRDLNRVGNERRIFGPLVNIVPVDEPLYFNRIKSKRHPLAAGPVDDLTINVYDLTGNEGLRFDFEGNPAIYTNKELHTHHKRLLTFIQTITQVSPQTPIASLGLLDEEEKSRLLNEYNPMLTELDDVFLTKKIGRLAATNPEAIALKCEDRALTYKTLNEESNRWARYFLSKGIGPGDYVAIALPRVSSVVIAMLATLKAGAAYIPLDIDYPAERLRYMIKDADPVCIVTTVTFVTLLPEQDANPIIMLVDHVNDQPWNDCSSQHLTPTEFSVAPGEEDPAYVIYTSGSTGSPKGVVIPRKGLHNFIEDMRERFLLNERDEWLAVTTIAFDISALELYLPLTSGASVLFASKESVQEPGKLSSLMTRQEVTFMQATPTLWQVLMNHAPASLAGLHVLTGGEALPKHLKDQLLAHACEVTNLYGPTETTIWSTAKLIDIEDATTPSIGKPITNTSVYVLDNGLTLVPEGTIGELYIAGEGLASGYHGRPALTAERFIADPFGKPGSRMYRTGDLARWLEDGSLDYLGRVDHQIKLRGFRLELGEIEEVYAGHFMVEHIVVTIREDTSGDPWLVAYIIPATGDPIDSEQVREYGRKYLPDYMIPSAFVTLEKFPVTPNGKVDRKALPVPSISHGREKKLPRTSQEEVLAALFKEVLPGVDVGIDEDFFYLGGHSLRAVRLANRIKDVFGDEIGIGKIFDFPSVERLAQQLNGSKESFQPALIKQERPERVPLSFEQRRLWFLYQMEGPQPTYNIPLVTWIRGELDLEALEQALFDVVRRHETLRTIFLEKDGEAEQLILPIEQAIPVLSITECQGEDIQAYLNEAVQTSFKLEQSPMLKAQVFKRGAGDHVFMLLLHHTIADGWSLAPLNHDLSLAYTARKKKTTLTWPELPLQYADYAIWQKQWIREVDNPESHSGKQLNYWKKALHGLPEQLDLPFDGQRQFSGNVLGDTVEFACSDVTHKQLLDLSKSEGCSLFMVLQSGLAALLSRLGAGADIPIGSPIAGRNDDQLTDLIGYFVNTLVLRTNTEGDPPFHELLQRVKRFNVKAYKHQDLPFEVLVEHLNPQRIQGKNPLFQVMLAFQNTPEHSLDLPEATAVSEIRTVGAAKFDLTFEIEEKRDNKGQPLGLNGMIEYRTDLFAKETIEQMAFRFIQLLKNAVVDPATAISQLNVLTPNEKHFLSQKEDTGEHRTFLPPQIFEEQAMSNPEAVAVVCGEENVSYRSLNDQVNQIARLFISYGIGPGHFIAIALPRSINMIVAILATQKAGAAYIPLDPSHPRARLDYMIADAHPTCIVMNSEVRLSAPNALLFTLDDRDTTAKVHMFDKGNIEQWERTRALSIEDAAYVIYTSGSTGKPKGVVIPHQNVSRLFSATEGWFSFTATDVWTLFHSYAFDFSVWEMWGAFLNGGKLIIIPHEVSRNPEAFLEVLVNEKVTVLNQTPSAFYQLMQAETDWEYLQEQLSLRYIIFGGEALDFSRLQSWYDHFPSDKPQLVNMYGITETTVHVTYQPLSRAMVHSSGSSIVGKEIPDLNVYVLDEQLQPVPAGVTGEMYVAGKGLAQGYLGKPALTAERFIANPFGEPGSRLYRTGDMARWNLDGTLDYLGRADHQVKIRGFRIELGEIDHVILQHKMVKEVATVVREDRPGDQRIVAYVVSAGEENVDTWELQKQTGSMLPNYMRPSAYVSIPNLPLTPNGKLDQQALPAPDMKKQTAHAITAPQTPHQEMLVELFSEILGVTRIGIHDGFFDLGGHSLLAVTLMSRIQETFGEKMSIGTLFESPTVEGLAEKIESGEQHAALDVLLPLRKSGEEQPLFCVHPAGGLSWCYAGLMSALDQKYPLYGLQARAISEPEKRPNSLDEMAADYIRQLKTVQSEGPYRLLGWSLGGNIAQAMAVHLQAEGAEVSSLIMLDAYPDQFFYDPEEESNVVMGLLALGGFDIENLEGKEISLQNAIEWLRQEGSALASLDDETIQNLKNNYVNAVKLLNGYHPQTFDGNVLFFRSTIIPEWFEGIEPERWSPYINGTIYQYEIECAHKDMCQPGPIAEIGTYITNYLKGGSLS</sequence>
<comment type="similarity">
    <text evidence="2">Belongs to the ATP-dependent AMP-binding enzyme family.</text>
</comment>
<dbReference type="Proteomes" id="UP000595349">
    <property type="component" value="Chromosome"/>
</dbReference>
<dbReference type="InterPro" id="IPR023213">
    <property type="entry name" value="CAT-like_dom_sf"/>
</dbReference>
<dbReference type="FunFam" id="3.40.50.12780:FF:000012">
    <property type="entry name" value="Non-ribosomal peptide synthetase"/>
    <property type="match status" value="2"/>
</dbReference>
<dbReference type="Gene3D" id="1.10.1200.10">
    <property type="entry name" value="ACP-like"/>
    <property type="match status" value="1"/>
</dbReference>
<dbReference type="FunFam" id="3.30.300.30:FF:000010">
    <property type="entry name" value="Enterobactin synthetase component F"/>
    <property type="match status" value="2"/>
</dbReference>
<dbReference type="GO" id="GO:0072330">
    <property type="term" value="P:monocarboxylic acid biosynthetic process"/>
    <property type="evidence" value="ECO:0007669"/>
    <property type="project" value="UniProtKB-ARBA"/>
</dbReference>
<dbReference type="NCBIfam" id="TIGR01733">
    <property type="entry name" value="AA-adenyl-dom"/>
    <property type="match status" value="2"/>
</dbReference>
<dbReference type="InterPro" id="IPR036736">
    <property type="entry name" value="ACP-like_sf"/>
</dbReference>
<protein>
    <submittedName>
        <fullName evidence="6">Amino acid adenylation domain-containing protein</fullName>
    </submittedName>
</protein>
<keyword evidence="4" id="KW-0597">Phosphoprotein</keyword>
<dbReference type="GO" id="GO:0043041">
    <property type="term" value="P:amino acid activation for nonribosomal peptide biosynthetic process"/>
    <property type="evidence" value="ECO:0007669"/>
    <property type="project" value="TreeGrafter"/>
</dbReference>
<organism evidence="6 7">
    <name type="scientific">Salicibibacter cibi</name>
    <dbReference type="NCBI Taxonomy" id="2743001"/>
    <lineage>
        <taxon>Bacteria</taxon>
        <taxon>Bacillati</taxon>
        <taxon>Bacillota</taxon>
        <taxon>Bacilli</taxon>
        <taxon>Bacillales</taxon>
        <taxon>Bacillaceae</taxon>
        <taxon>Salicibibacter</taxon>
    </lineage>
</organism>
<dbReference type="InterPro" id="IPR045851">
    <property type="entry name" value="AMP-bd_C_sf"/>
</dbReference>
<dbReference type="SUPFAM" id="SSF52777">
    <property type="entry name" value="CoA-dependent acyltransferases"/>
    <property type="match status" value="4"/>
</dbReference>
<feature type="domain" description="Carrier" evidence="5">
    <location>
        <begin position="2039"/>
        <end position="2114"/>
    </location>
</feature>
<comment type="cofactor">
    <cofactor evidence="1">
        <name>pantetheine 4'-phosphate</name>
        <dbReference type="ChEBI" id="CHEBI:47942"/>
    </cofactor>
</comment>
<dbReference type="Gene3D" id="2.30.38.10">
    <property type="entry name" value="Luciferase, Domain 3"/>
    <property type="match status" value="1"/>
</dbReference>
<dbReference type="FunFam" id="2.30.38.10:FF:000001">
    <property type="entry name" value="Non-ribosomal peptide synthetase PvdI"/>
    <property type="match status" value="2"/>
</dbReference>
<evidence type="ECO:0000256" key="1">
    <source>
        <dbReference type="ARBA" id="ARBA00001957"/>
    </source>
</evidence>
<dbReference type="GO" id="GO:0008610">
    <property type="term" value="P:lipid biosynthetic process"/>
    <property type="evidence" value="ECO:0007669"/>
    <property type="project" value="UniProtKB-ARBA"/>
</dbReference>
<evidence type="ECO:0000256" key="2">
    <source>
        <dbReference type="ARBA" id="ARBA00006432"/>
    </source>
</evidence>
<accession>A0A7T7CGV3</accession>
<dbReference type="InterPro" id="IPR001242">
    <property type="entry name" value="Condensation_dom"/>
</dbReference>
<dbReference type="InterPro" id="IPR009081">
    <property type="entry name" value="PP-bd_ACP"/>
</dbReference>
<dbReference type="SUPFAM" id="SSF47336">
    <property type="entry name" value="ACP-like"/>
    <property type="match status" value="2"/>
</dbReference>
<dbReference type="Gene3D" id="3.40.50.1820">
    <property type="entry name" value="alpha/beta hydrolase"/>
    <property type="match status" value="1"/>
</dbReference>
<dbReference type="Pfam" id="PF00668">
    <property type="entry name" value="Condensation"/>
    <property type="match status" value="2"/>
</dbReference>
<dbReference type="SUPFAM" id="SSF56801">
    <property type="entry name" value="Acetyl-CoA synthetase-like"/>
    <property type="match status" value="2"/>
</dbReference>
<evidence type="ECO:0000256" key="3">
    <source>
        <dbReference type="ARBA" id="ARBA00022450"/>
    </source>
</evidence>
<dbReference type="PANTHER" id="PTHR45527:SF14">
    <property type="entry name" value="PLIPASTATIN SYNTHASE SUBUNIT B"/>
    <property type="match status" value="1"/>
</dbReference>
<reference evidence="6 7" key="1">
    <citation type="submission" date="2020-06" db="EMBL/GenBank/DDBJ databases">
        <title>Genomic analysis of Salicibibacter sp. NKC21-4.</title>
        <authorList>
            <person name="Oh Y.J."/>
        </authorList>
    </citation>
    <scope>NUCLEOTIDE SEQUENCE [LARGE SCALE GENOMIC DNA]</scope>
    <source>
        <strain evidence="6 7">NKC21-4</strain>
    </source>
</reference>
<evidence type="ECO:0000259" key="5">
    <source>
        <dbReference type="PROSITE" id="PS50075"/>
    </source>
</evidence>
<dbReference type="Pfam" id="PF00975">
    <property type="entry name" value="Thioesterase"/>
    <property type="match status" value="1"/>
</dbReference>
<dbReference type="InterPro" id="IPR000873">
    <property type="entry name" value="AMP-dep_synth/lig_dom"/>
</dbReference>
<evidence type="ECO:0000256" key="4">
    <source>
        <dbReference type="ARBA" id="ARBA00022553"/>
    </source>
</evidence>
<dbReference type="GO" id="GO:0003824">
    <property type="term" value="F:catalytic activity"/>
    <property type="evidence" value="ECO:0007669"/>
    <property type="project" value="InterPro"/>
</dbReference>
<dbReference type="InterPro" id="IPR020845">
    <property type="entry name" value="AMP-binding_CS"/>
</dbReference>
<dbReference type="GO" id="GO:0005829">
    <property type="term" value="C:cytosol"/>
    <property type="evidence" value="ECO:0007669"/>
    <property type="project" value="TreeGrafter"/>
</dbReference>
<dbReference type="PROSITE" id="PS00455">
    <property type="entry name" value="AMP_BINDING"/>
    <property type="match status" value="2"/>
</dbReference>
<dbReference type="InterPro" id="IPR001031">
    <property type="entry name" value="Thioesterase"/>
</dbReference>
<dbReference type="SMART" id="SM00823">
    <property type="entry name" value="PKS_PP"/>
    <property type="match status" value="2"/>
</dbReference>
<dbReference type="InterPro" id="IPR010071">
    <property type="entry name" value="AA_adenyl_dom"/>
</dbReference>
<keyword evidence="3" id="KW-0596">Phosphopantetheine</keyword>
<dbReference type="FunFam" id="3.40.50.980:FF:000002">
    <property type="entry name" value="Enterobactin synthetase component F"/>
    <property type="match status" value="1"/>
</dbReference>
<gene>
    <name evidence="6" type="ORF">HUG20_17410</name>
</gene>
<dbReference type="InterPro" id="IPR042099">
    <property type="entry name" value="ANL_N_sf"/>
</dbReference>
<dbReference type="Gene3D" id="3.30.300.30">
    <property type="match status" value="2"/>
</dbReference>
<dbReference type="FunFam" id="3.40.50.980:FF:000001">
    <property type="entry name" value="Non-ribosomal peptide synthetase"/>
    <property type="match status" value="2"/>
</dbReference>
<dbReference type="EMBL" id="CP054706">
    <property type="protein sequence ID" value="QQK81514.1"/>
    <property type="molecule type" value="Genomic_DNA"/>
</dbReference>
<feature type="domain" description="Carrier" evidence="5">
    <location>
        <begin position="965"/>
        <end position="1040"/>
    </location>
</feature>
<dbReference type="Gene3D" id="3.40.50.980">
    <property type="match status" value="2"/>
</dbReference>
<dbReference type="Pfam" id="PF13193">
    <property type="entry name" value="AMP-binding_C"/>
    <property type="match status" value="2"/>
</dbReference>
<dbReference type="CDD" id="cd12116">
    <property type="entry name" value="A_NRPS_Ta1_like"/>
    <property type="match status" value="1"/>
</dbReference>
<dbReference type="FunFam" id="1.10.1200.10:FF:000016">
    <property type="entry name" value="Non-ribosomal peptide synthase"/>
    <property type="match status" value="1"/>
</dbReference>
<evidence type="ECO:0000313" key="7">
    <source>
        <dbReference type="Proteomes" id="UP000595349"/>
    </source>
</evidence>
<evidence type="ECO:0000313" key="6">
    <source>
        <dbReference type="EMBL" id="QQK81514.1"/>
    </source>
</evidence>
<dbReference type="PROSITE" id="PS50075">
    <property type="entry name" value="CARRIER"/>
    <property type="match status" value="2"/>
</dbReference>
<dbReference type="NCBIfam" id="NF003417">
    <property type="entry name" value="PRK04813.1"/>
    <property type="match status" value="2"/>
</dbReference>
<dbReference type="Gene3D" id="3.30.559.10">
    <property type="entry name" value="Chloramphenicol acetyltransferase-like domain"/>
    <property type="match status" value="2"/>
</dbReference>
<dbReference type="RefSeq" id="WP_200085940.1">
    <property type="nucleotide sequence ID" value="NZ_CP054706.1"/>
</dbReference>
<dbReference type="InterPro" id="IPR029058">
    <property type="entry name" value="AB_hydrolase_fold"/>
</dbReference>
<dbReference type="Pfam" id="PF00550">
    <property type="entry name" value="PP-binding"/>
    <property type="match status" value="2"/>
</dbReference>
<dbReference type="Pfam" id="PF00501">
    <property type="entry name" value="AMP-binding"/>
    <property type="match status" value="2"/>
</dbReference>
<dbReference type="KEGG" id="scib:HUG20_17410"/>
<dbReference type="CDD" id="cd17643">
    <property type="entry name" value="A_NRPS_Cytc1-like"/>
    <property type="match status" value="1"/>
</dbReference>
<dbReference type="SUPFAM" id="SSF53474">
    <property type="entry name" value="alpha/beta-Hydrolases"/>
    <property type="match status" value="1"/>
</dbReference>